<organism evidence="1">
    <name type="scientific">hydrothermal vent metagenome</name>
    <dbReference type="NCBI Taxonomy" id="652676"/>
    <lineage>
        <taxon>unclassified sequences</taxon>
        <taxon>metagenomes</taxon>
        <taxon>ecological metagenomes</taxon>
    </lineage>
</organism>
<sequence>MKKKILGISLFTTTSLMAMYAENAYLYKDPRIMGMGGANIAVGSYSSAVFTNPAGLINIKKSDGFVVDIFNIGASGSTNTKSFVNDLITTEDIDDDNERTKAEVDLAKKYSGEHFHTDTTSYLALAKNSENFAWSIGVLSAQDSNIMLHANTPKIAEVNARGYANVIAGIAKEYNTEIGNLNVGMSFQYMKGKSYEGILGISELRDDDNDNQSVGDKLRARYENEYSAFGVNLGAIYKSSFKIKNHDLHPSFGLSVLNIGSMDLDGEYGHQPLTVNLGVAIQPKIKYINEFTLAADYVDLFNANKLRIYNYREKVDYTDYDTSAGIKHFNLGMRMNFVDNKWFETTLMTGLYQGSYTAGLDMRLLVFRLNLATYEEQVGDTTTTISDRRYMVKLGISW</sequence>
<reference evidence="1" key="1">
    <citation type="submission" date="2016-10" db="EMBL/GenBank/DDBJ databases">
        <authorList>
            <person name="de Groot N.N."/>
        </authorList>
    </citation>
    <scope>NUCLEOTIDE SEQUENCE</scope>
</reference>
<dbReference type="Gene3D" id="2.40.160.60">
    <property type="entry name" value="Outer membrane protein transport protein (OMPP1/FadL/TodX)"/>
    <property type="match status" value="1"/>
</dbReference>
<protein>
    <submittedName>
        <fullName evidence="1">Uncharacterized protein</fullName>
    </submittedName>
</protein>
<gene>
    <name evidence="1" type="ORF">MNB_SM-3-386</name>
</gene>
<evidence type="ECO:0000313" key="1">
    <source>
        <dbReference type="EMBL" id="SFV75366.1"/>
    </source>
</evidence>
<proteinExistence type="predicted"/>
<dbReference type="EMBL" id="FPHP01000029">
    <property type="protein sequence ID" value="SFV75366.1"/>
    <property type="molecule type" value="Genomic_DNA"/>
</dbReference>
<name>A0A1W1D4M7_9ZZZZ</name>
<dbReference type="AlphaFoldDB" id="A0A1W1D4M7"/>
<accession>A0A1W1D4M7</accession>